<comment type="caution">
    <text evidence="2">The sequence shown here is derived from an EMBL/GenBank/DDBJ whole genome shotgun (WGS) entry which is preliminary data.</text>
</comment>
<gene>
    <name evidence="2" type="ORF">BC938DRAFT_471443</name>
</gene>
<feature type="domain" description="Amidase" evidence="1">
    <location>
        <begin position="54"/>
        <end position="435"/>
    </location>
</feature>
<dbReference type="Gene3D" id="3.90.1300.10">
    <property type="entry name" value="Amidase signature (AS) domain"/>
    <property type="match status" value="1"/>
</dbReference>
<organism evidence="2 3">
    <name type="scientific">Jimgerdemannia flammicorona</name>
    <dbReference type="NCBI Taxonomy" id="994334"/>
    <lineage>
        <taxon>Eukaryota</taxon>
        <taxon>Fungi</taxon>
        <taxon>Fungi incertae sedis</taxon>
        <taxon>Mucoromycota</taxon>
        <taxon>Mucoromycotina</taxon>
        <taxon>Endogonomycetes</taxon>
        <taxon>Endogonales</taxon>
        <taxon>Endogonaceae</taxon>
        <taxon>Jimgerdemannia</taxon>
    </lineage>
</organism>
<evidence type="ECO:0000313" key="3">
    <source>
        <dbReference type="Proteomes" id="UP000274822"/>
    </source>
</evidence>
<sequence>MNLIRLLPSLHALKVGLRTTSFHELETHIRETCHHLDYVDSFIHAFLPDSSRLPRLLSSAAILHNRHPDPTSRPPLYGVLVGIKDIFATADLPTQAGSRLPPSTFASLPEAACVTKLKNAGALVLGKTATTEFAYFEPGPTRNPHDLDHTPGGSSSGSAAAVAAGLCVVALGTQTNGSIVRPAAYCGVVGFKPSYGRIEIGEGVIPCAPSVDTIGIFARDVDGARTVASVLCRDWKSDSTDQHYDPNTKESPTERLPILGVPDGPYLCQTSPPTLARFESTLAILRRFGYNLIRIPLLPTIASLNTIQTTLVHAEMALSHRSWFCVHEELYRPRTRSAILAGQSISLPDLDRARNSRIELQRHVDSVMRMHEVDMWVCPSATGPAPRGLEYTGDPVMNLPWSHAGLPVVAVPAGRVAGLPVGVQLVGQYGTDEEVIRWAAGVEAVVGG</sequence>
<reference evidence="2 3" key="1">
    <citation type="journal article" date="2018" name="New Phytol.">
        <title>Phylogenomics of Endogonaceae and evolution of mycorrhizas within Mucoromycota.</title>
        <authorList>
            <person name="Chang Y."/>
            <person name="Desiro A."/>
            <person name="Na H."/>
            <person name="Sandor L."/>
            <person name="Lipzen A."/>
            <person name="Clum A."/>
            <person name="Barry K."/>
            <person name="Grigoriev I.V."/>
            <person name="Martin F.M."/>
            <person name="Stajich J.E."/>
            <person name="Smith M.E."/>
            <person name="Bonito G."/>
            <person name="Spatafora J.W."/>
        </authorList>
    </citation>
    <scope>NUCLEOTIDE SEQUENCE [LARGE SCALE GENOMIC DNA]</scope>
    <source>
        <strain evidence="2 3">AD002</strain>
    </source>
</reference>
<keyword evidence="3" id="KW-1185">Reference proteome</keyword>
<dbReference type="AlphaFoldDB" id="A0A433Q843"/>
<protein>
    <submittedName>
        <fullName evidence="2">Amidase</fullName>
    </submittedName>
</protein>
<evidence type="ECO:0000259" key="1">
    <source>
        <dbReference type="Pfam" id="PF01425"/>
    </source>
</evidence>
<evidence type="ECO:0000313" key="2">
    <source>
        <dbReference type="EMBL" id="RUS25932.1"/>
    </source>
</evidence>
<dbReference type="Pfam" id="PF01425">
    <property type="entry name" value="Amidase"/>
    <property type="match status" value="1"/>
</dbReference>
<dbReference type="SUPFAM" id="SSF75304">
    <property type="entry name" value="Amidase signature (AS) enzymes"/>
    <property type="match status" value="1"/>
</dbReference>
<name>A0A433Q843_9FUNG</name>
<accession>A0A433Q843</accession>
<proteinExistence type="predicted"/>
<dbReference type="PANTHER" id="PTHR11895">
    <property type="entry name" value="TRANSAMIDASE"/>
    <property type="match status" value="1"/>
</dbReference>
<dbReference type="InterPro" id="IPR036928">
    <property type="entry name" value="AS_sf"/>
</dbReference>
<dbReference type="InterPro" id="IPR023631">
    <property type="entry name" value="Amidase_dom"/>
</dbReference>
<dbReference type="PANTHER" id="PTHR11895:SF67">
    <property type="entry name" value="AMIDASE DOMAIN-CONTAINING PROTEIN"/>
    <property type="match status" value="1"/>
</dbReference>
<dbReference type="EMBL" id="RBNJ01011625">
    <property type="protein sequence ID" value="RUS25932.1"/>
    <property type="molecule type" value="Genomic_DNA"/>
</dbReference>
<dbReference type="InterPro" id="IPR000120">
    <property type="entry name" value="Amidase"/>
</dbReference>
<dbReference type="GO" id="GO:0003824">
    <property type="term" value="F:catalytic activity"/>
    <property type="evidence" value="ECO:0007669"/>
    <property type="project" value="InterPro"/>
</dbReference>
<dbReference type="Proteomes" id="UP000274822">
    <property type="component" value="Unassembled WGS sequence"/>
</dbReference>